<evidence type="ECO:0000313" key="2">
    <source>
        <dbReference type="EMBL" id="NYF89893.1"/>
    </source>
</evidence>
<feature type="transmembrane region" description="Helical" evidence="1">
    <location>
        <begin position="44"/>
        <end position="66"/>
    </location>
</feature>
<dbReference type="EMBL" id="JACCCU010000001">
    <property type="protein sequence ID" value="NYF89893.1"/>
    <property type="molecule type" value="Genomic_DNA"/>
</dbReference>
<keyword evidence="1" id="KW-0472">Membrane</keyword>
<protein>
    <submittedName>
        <fullName evidence="2">Uncharacterized protein</fullName>
    </submittedName>
</protein>
<dbReference type="AlphaFoldDB" id="A0A852VAG7"/>
<accession>A0A852VAG7</accession>
<comment type="caution">
    <text evidence="2">The sequence shown here is derived from an EMBL/GenBank/DDBJ whole genome shotgun (WGS) entry which is preliminary data.</text>
</comment>
<sequence length="83" mass="9592">MGSILEALQIIIPNITSIVCNEGRKFSWDERSFEVDYQSRLQTVWVRVVWLSELLGIIPFITVPFVTRAMNDAILDVLAYYAR</sequence>
<evidence type="ECO:0000313" key="3">
    <source>
        <dbReference type="Proteomes" id="UP000564385"/>
    </source>
</evidence>
<name>A0A852VAG7_9BACT</name>
<organism evidence="2 3">
    <name type="scientific">Tunturiibacter lichenicola</name>
    <dbReference type="NCBI Taxonomy" id="2051959"/>
    <lineage>
        <taxon>Bacteria</taxon>
        <taxon>Pseudomonadati</taxon>
        <taxon>Acidobacteriota</taxon>
        <taxon>Terriglobia</taxon>
        <taxon>Terriglobales</taxon>
        <taxon>Acidobacteriaceae</taxon>
        <taxon>Tunturiibacter</taxon>
    </lineage>
</organism>
<dbReference type="Proteomes" id="UP000564385">
    <property type="component" value="Unassembled WGS sequence"/>
</dbReference>
<keyword evidence="1" id="KW-0812">Transmembrane</keyword>
<reference evidence="2 3" key="1">
    <citation type="submission" date="2020-07" db="EMBL/GenBank/DDBJ databases">
        <title>Genomic Encyclopedia of Type Strains, Phase IV (KMG-V): Genome sequencing to study the core and pangenomes of soil and plant-associated prokaryotes.</title>
        <authorList>
            <person name="Whitman W."/>
        </authorList>
    </citation>
    <scope>NUCLEOTIDE SEQUENCE [LARGE SCALE GENOMIC DNA]</scope>
    <source>
        <strain evidence="2 3">M8UP22</strain>
    </source>
</reference>
<evidence type="ECO:0000256" key="1">
    <source>
        <dbReference type="SAM" id="Phobius"/>
    </source>
</evidence>
<gene>
    <name evidence="2" type="ORF">HDF08_001960</name>
</gene>
<proteinExistence type="predicted"/>
<keyword evidence="1" id="KW-1133">Transmembrane helix</keyword>